<dbReference type="PRINTS" id="PR00368">
    <property type="entry name" value="FADPNR"/>
</dbReference>
<name>A0A7X0FWJ8_9ACTN</name>
<gene>
    <name evidence="7" type="ORF">BKA00_001125</name>
</gene>
<dbReference type="RefSeq" id="WP_185023898.1">
    <property type="nucleotide sequence ID" value="NZ_JACHMQ010000001.1"/>
</dbReference>
<keyword evidence="2" id="KW-0285">Flavoprotein</keyword>
<evidence type="ECO:0000259" key="6">
    <source>
        <dbReference type="Pfam" id="PF14759"/>
    </source>
</evidence>
<feature type="domain" description="FAD/NAD(P)-binding" evidence="5">
    <location>
        <begin position="6"/>
        <end position="302"/>
    </location>
</feature>
<keyword evidence="4" id="KW-0560">Oxidoreductase</keyword>
<dbReference type="SUPFAM" id="SSF51905">
    <property type="entry name" value="FAD/NAD(P)-binding domain"/>
    <property type="match status" value="1"/>
</dbReference>
<dbReference type="SUPFAM" id="SSF55424">
    <property type="entry name" value="FAD/NAD-linked reductases, dimerisation (C-terminal) domain"/>
    <property type="match status" value="1"/>
</dbReference>
<comment type="cofactor">
    <cofactor evidence="1">
        <name>FAD</name>
        <dbReference type="ChEBI" id="CHEBI:57692"/>
    </cofactor>
</comment>
<dbReference type="InterPro" id="IPR016156">
    <property type="entry name" value="FAD/NAD-linked_Rdtase_dimer_sf"/>
</dbReference>
<dbReference type="PANTHER" id="PTHR43557">
    <property type="entry name" value="APOPTOSIS-INDUCING FACTOR 1"/>
    <property type="match status" value="1"/>
</dbReference>
<dbReference type="Pfam" id="PF07992">
    <property type="entry name" value="Pyr_redox_2"/>
    <property type="match status" value="1"/>
</dbReference>
<feature type="domain" description="Reductase C-terminal" evidence="6">
    <location>
        <begin position="330"/>
        <end position="393"/>
    </location>
</feature>
<dbReference type="GO" id="GO:0005737">
    <property type="term" value="C:cytoplasm"/>
    <property type="evidence" value="ECO:0007669"/>
    <property type="project" value="TreeGrafter"/>
</dbReference>
<accession>A0A7X0FWJ8</accession>
<keyword evidence="8" id="KW-1185">Reference proteome</keyword>
<evidence type="ECO:0000256" key="2">
    <source>
        <dbReference type="ARBA" id="ARBA00022630"/>
    </source>
</evidence>
<dbReference type="Gene3D" id="3.50.50.60">
    <property type="entry name" value="FAD/NAD(P)-binding domain"/>
    <property type="match status" value="2"/>
</dbReference>
<keyword evidence="3" id="KW-0274">FAD</keyword>
<reference evidence="7 8" key="1">
    <citation type="submission" date="2020-08" db="EMBL/GenBank/DDBJ databases">
        <title>Sequencing the genomes of 1000 actinobacteria strains.</title>
        <authorList>
            <person name="Klenk H.-P."/>
        </authorList>
    </citation>
    <scope>NUCLEOTIDE SEQUENCE [LARGE SCALE GENOMIC DNA]</scope>
    <source>
        <strain evidence="7 8">DSM 43675</strain>
    </source>
</reference>
<sequence length="397" mass="41627">MGDHTRIVVVGASLAGIRAVQTLRSEGYAGELSLVGAEPHLPYNRPPLSKNVLTGDDDVALPGGDQFDAAWLGGRRAVRLDTTGRAVVLDDGSELAYDGLVIATGARPRRLPEDQMALTGVHVLRTIDDAKALRAALARDPRQVVVIGGGFIGGEVASAVRAQGMDVTLIESGPLPMIGVVGREVAEWLAEHHRRNGVDLVTGVRANRLEGGPDGRIAAVQLSDGRSIPADLLIAGLGVEPNTEWLDGSDVQVQDGVLTDDKLFALGFPDIVAAGDVARWPHRIFGDEPVRVEHWANANEQGASAARNLLRGPAGAEPFVEVAGLGTRVHGKRVQWAGFPSLADQGTIVAGSVEESKFAVAFSRDGVLVGAATVNYPKELNRLRGMIAAGADQPAPA</sequence>
<dbReference type="EMBL" id="JACHMQ010000001">
    <property type="protein sequence ID" value="MBB6394211.1"/>
    <property type="molecule type" value="Genomic_DNA"/>
</dbReference>
<dbReference type="InterPro" id="IPR028202">
    <property type="entry name" value="Reductase_C"/>
</dbReference>
<comment type="caution">
    <text evidence="7">The sequence shown here is derived from an EMBL/GenBank/DDBJ whole genome shotgun (WGS) entry which is preliminary data.</text>
</comment>
<evidence type="ECO:0000313" key="7">
    <source>
        <dbReference type="EMBL" id="MBB6394211.1"/>
    </source>
</evidence>
<dbReference type="PRINTS" id="PR00469">
    <property type="entry name" value="PNDRDTASEII"/>
</dbReference>
<dbReference type="Proteomes" id="UP000546324">
    <property type="component" value="Unassembled WGS sequence"/>
</dbReference>
<evidence type="ECO:0000256" key="1">
    <source>
        <dbReference type="ARBA" id="ARBA00001974"/>
    </source>
</evidence>
<dbReference type="InterPro" id="IPR023753">
    <property type="entry name" value="FAD/NAD-binding_dom"/>
</dbReference>
<evidence type="ECO:0000313" key="8">
    <source>
        <dbReference type="Proteomes" id="UP000546324"/>
    </source>
</evidence>
<evidence type="ECO:0000256" key="4">
    <source>
        <dbReference type="ARBA" id="ARBA00023002"/>
    </source>
</evidence>
<dbReference type="InterPro" id="IPR050446">
    <property type="entry name" value="FAD-oxidoreductase/Apoptosis"/>
</dbReference>
<evidence type="ECO:0000259" key="5">
    <source>
        <dbReference type="Pfam" id="PF07992"/>
    </source>
</evidence>
<dbReference type="AlphaFoldDB" id="A0A7X0FWJ8"/>
<dbReference type="Gene3D" id="3.30.390.30">
    <property type="match status" value="1"/>
</dbReference>
<dbReference type="GO" id="GO:0016651">
    <property type="term" value="F:oxidoreductase activity, acting on NAD(P)H"/>
    <property type="evidence" value="ECO:0007669"/>
    <property type="project" value="TreeGrafter"/>
</dbReference>
<evidence type="ECO:0000256" key="3">
    <source>
        <dbReference type="ARBA" id="ARBA00022827"/>
    </source>
</evidence>
<organism evidence="7 8">
    <name type="scientific">Actinomadura coerulea</name>
    <dbReference type="NCBI Taxonomy" id="46159"/>
    <lineage>
        <taxon>Bacteria</taxon>
        <taxon>Bacillati</taxon>
        <taxon>Actinomycetota</taxon>
        <taxon>Actinomycetes</taxon>
        <taxon>Streptosporangiales</taxon>
        <taxon>Thermomonosporaceae</taxon>
        <taxon>Actinomadura</taxon>
    </lineage>
</organism>
<protein>
    <submittedName>
        <fullName evidence="7">NADPH-dependent 2,4-dienoyl-CoA reductase/sulfur reductase-like enzyme</fullName>
    </submittedName>
</protein>
<dbReference type="PANTHER" id="PTHR43557:SF2">
    <property type="entry name" value="RIESKE DOMAIN-CONTAINING PROTEIN-RELATED"/>
    <property type="match status" value="1"/>
</dbReference>
<proteinExistence type="predicted"/>
<dbReference type="InterPro" id="IPR036188">
    <property type="entry name" value="FAD/NAD-bd_sf"/>
</dbReference>
<dbReference type="Pfam" id="PF14759">
    <property type="entry name" value="Reductase_C"/>
    <property type="match status" value="1"/>
</dbReference>